<protein>
    <submittedName>
        <fullName evidence="1">Uncharacterized protein</fullName>
    </submittedName>
</protein>
<reference evidence="1 2" key="1">
    <citation type="submission" date="2016-10" db="EMBL/GenBank/DDBJ databases">
        <authorList>
            <person name="de Groot N.N."/>
        </authorList>
    </citation>
    <scope>NUCLEOTIDE SEQUENCE [LARGE SCALE GENOMIC DNA]</scope>
    <source>
        <strain evidence="1 2">OK461</strain>
    </source>
</reference>
<proteinExistence type="predicted"/>
<dbReference type="AlphaFoldDB" id="A0A1I2IDJ2"/>
<accession>A0A1I2IDJ2</accession>
<evidence type="ECO:0000313" key="1">
    <source>
        <dbReference type="EMBL" id="SFF38601.1"/>
    </source>
</evidence>
<dbReference type="EMBL" id="FONR01000006">
    <property type="protein sequence ID" value="SFF38601.1"/>
    <property type="molecule type" value="Genomic_DNA"/>
</dbReference>
<gene>
    <name evidence="1" type="ORF">SAMN02787118_10672</name>
</gene>
<sequence>MFGVLVPLGLVDRDVTTPRACAPDVRGHVDMGTRGQRVVEERTPAEAWMRRHAAQFVRQVTARNRLPLDYSVNSLRVVDFIVDGLRKGKSERADVQHVLFGLGAYTGEVLVRRAGAQWIEFRADQRELFGQPVGVRMPDGRVWNPLGKVVKRFEAGERESVRMLYLQLHGRVARGADRQVTFGGRSA</sequence>
<organism evidence="1 2">
    <name type="scientific">Streptomyces mirabilis</name>
    <dbReference type="NCBI Taxonomy" id="68239"/>
    <lineage>
        <taxon>Bacteria</taxon>
        <taxon>Bacillati</taxon>
        <taxon>Actinomycetota</taxon>
        <taxon>Actinomycetes</taxon>
        <taxon>Kitasatosporales</taxon>
        <taxon>Streptomycetaceae</taxon>
        <taxon>Streptomyces</taxon>
    </lineage>
</organism>
<name>A0A1I2IDJ2_9ACTN</name>
<dbReference type="Proteomes" id="UP000181942">
    <property type="component" value="Unassembled WGS sequence"/>
</dbReference>
<evidence type="ECO:0000313" key="2">
    <source>
        <dbReference type="Proteomes" id="UP000181942"/>
    </source>
</evidence>